<dbReference type="EC" id="5.6.2.3" evidence="1"/>
<feature type="non-terminal residue" evidence="4">
    <location>
        <position position="1"/>
    </location>
</feature>
<name>K0S679_THAOC</name>
<dbReference type="InterPro" id="IPR051055">
    <property type="entry name" value="PIF1_helicase"/>
</dbReference>
<feature type="region of interest" description="Disordered" evidence="2">
    <location>
        <begin position="1"/>
        <end position="66"/>
    </location>
</feature>
<evidence type="ECO:0000259" key="3">
    <source>
        <dbReference type="Pfam" id="PF05970"/>
    </source>
</evidence>
<evidence type="ECO:0000256" key="1">
    <source>
        <dbReference type="RuleBase" id="RU363044"/>
    </source>
</evidence>
<dbReference type="GO" id="GO:0000723">
    <property type="term" value="P:telomere maintenance"/>
    <property type="evidence" value="ECO:0007669"/>
    <property type="project" value="InterPro"/>
</dbReference>
<comment type="caution">
    <text evidence="4">The sequence shown here is derived from an EMBL/GenBank/DDBJ whole genome shotgun (WGS) entry which is preliminary data.</text>
</comment>
<accession>K0S679</accession>
<keyword evidence="1" id="KW-0067">ATP-binding</keyword>
<keyword evidence="1" id="KW-0233">DNA recombination</keyword>
<reference evidence="4 5" key="1">
    <citation type="journal article" date="2012" name="Genome Biol.">
        <title>Genome and low-iron response of an oceanic diatom adapted to chronic iron limitation.</title>
        <authorList>
            <person name="Lommer M."/>
            <person name="Specht M."/>
            <person name="Roy A.S."/>
            <person name="Kraemer L."/>
            <person name="Andreson R."/>
            <person name="Gutowska M.A."/>
            <person name="Wolf J."/>
            <person name="Bergner S.V."/>
            <person name="Schilhabel M.B."/>
            <person name="Klostermeier U.C."/>
            <person name="Beiko R.G."/>
            <person name="Rosenstiel P."/>
            <person name="Hippler M."/>
            <person name="Laroche J."/>
        </authorList>
    </citation>
    <scope>NUCLEOTIDE SEQUENCE [LARGE SCALE GENOMIC DNA]</scope>
    <source>
        <strain evidence="4 5">CCMP1005</strain>
    </source>
</reference>
<dbReference type="GO" id="GO:0005524">
    <property type="term" value="F:ATP binding"/>
    <property type="evidence" value="ECO:0007669"/>
    <property type="project" value="UniProtKB-KW"/>
</dbReference>
<proteinExistence type="inferred from homology"/>
<gene>
    <name evidence="4" type="ORF">THAOC_19240</name>
</gene>
<evidence type="ECO:0000313" key="5">
    <source>
        <dbReference type="Proteomes" id="UP000266841"/>
    </source>
</evidence>
<protein>
    <recommendedName>
        <fullName evidence="1">ATP-dependent DNA helicase</fullName>
        <ecNumber evidence="1">5.6.2.3</ecNumber>
    </recommendedName>
</protein>
<dbReference type="Proteomes" id="UP000266841">
    <property type="component" value="Unassembled WGS sequence"/>
</dbReference>
<comment type="catalytic activity">
    <reaction evidence="1">
        <text>ATP + H2O = ADP + phosphate + H(+)</text>
        <dbReference type="Rhea" id="RHEA:13065"/>
        <dbReference type="ChEBI" id="CHEBI:15377"/>
        <dbReference type="ChEBI" id="CHEBI:15378"/>
        <dbReference type="ChEBI" id="CHEBI:30616"/>
        <dbReference type="ChEBI" id="CHEBI:43474"/>
        <dbReference type="ChEBI" id="CHEBI:456216"/>
        <dbReference type="EC" id="5.6.2.3"/>
    </reaction>
</comment>
<dbReference type="Pfam" id="PF05970">
    <property type="entry name" value="PIF1"/>
    <property type="match status" value="1"/>
</dbReference>
<dbReference type="SUPFAM" id="SSF52540">
    <property type="entry name" value="P-loop containing nucleoside triphosphate hydrolases"/>
    <property type="match status" value="1"/>
</dbReference>
<dbReference type="EMBL" id="AGNL01021132">
    <property type="protein sequence ID" value="EJK60414.1"/>
    <property type="molecule type" value="Genomic_DNA"/>
</dbReference>
<dbReference type="OrthoDB" id="129851at2759"/>
<keyword evidence="1" id="KW-0227">DNA damage</keyword>
<dbReference type="InterPro" id="IPR010285">
    <property type="entry name" value="DNA_helicase_pif1-like_DEAD"/>
</dbReference>
<evidence type="ECO:0000256" key="2">
    <source>
        <dbReference type="SAM" id="MobiDB-lite"/>
    </source>
</evidence>
<organism evidence="4 5">
    <name type="scientific">Thalassiosira oceanica</name>
    <name type="common">Marine diatom</name>
    <dbReference type="NCBI Taxonomy" id="159749"/>
    <lineage>
        <taxon>Eukaryota</taxon>
        <taxon>Sar</taxon>
        <taxon>Stramenopiles</taxon>
        <taxon>Ochrophyta</taxon>
        <taxon>Bacillariophyta</taxon>
        <taxon>Coscinodiscophyceae</taxon>
        <taxon>Thalassiosirophycidae</taxon>
        <taxon>Thalassiosirales</taxon>
        <taxon>Thalassiosiraceae</taxon>
        <taxon>Thalassiosira</taxon>
    </lineage>
</organism>
<evidence type="ECO:0000313" key="4">
    <source>
        <dbReference type="EMBL" id="EJK60414.1"/>
    </source>
</evidence>
<keyword evidence="1" id="KW-0547">Nucleotide-binding</keyword>
<comment type="cofactor">
    <cofactor evidence="1">
        <name>Mg(2+)</name>
        <dbReference type="ChEBI" id="CHEBI:18420"/>
    </cofactor>
</comment>
<dbReference type="AlphaFoldDB" id="K0S679"/>
<feature type="compositionally biased region" description="Basic and acidic residues" evidence="2">
    <location>
        <begin position="35"/>
        <end position="55"/>
    </location>
</feature>
<feature type="compositionally biased region" description="Low complexity" evidence="2">
    <location>
        <begin position="18"/>
        <end position="32"/>
    </location>
</feature>
<keyword evidence="1" id="KW-0378">Hydrolase</keyword>
<sequence>SGPPRRPVRPPRGEEGRAGLAAGEDDAAASAVDAEEGRREVRQVREGGRRGDADGVRPGAGGVEQGDVEVRHGYGQGFELTPPAHKQTCQDQLWAGLQPGRSLVTHVVTDRMKAVTVRDESIGLWAPSVARALLPASVRYGNGATRDHMISHDRSLLGYNDDIPTKNLKAGTQKIRPWKKEKLKEFIADHEVDKISSFVIDEISTSGPDIVACVDRRLQQARGNDKVFGNIAVIFLGDYDQLPPVMGDSIPTTIVNLHQRSNDLDFLRRRRALTVATRGATLFRDTQHLKLTEQHRSVDPSHTRFIQDLATTGEISIDEMKQLYKPLAKEDEEFRHATTIVSGNYERHVINLEQSKRWAQSHKTHVLKWRRKLKEWKGIPSSVESIADATKQACFWETFVSGALGFVNFNLNTKIGIANGTGIRYHSVSFEKPEKNNALQRQIETTPAGGTIILDEPPDYINVEMFPDQEGDTEEERQKKKKLRQQWTYGSLENTGDKIVIPVSAKGSYIKFKREVVGGSAGYKPSSAVLQDHFPLELAFAMTVHKAQGRTIKKLILAISEHPLPQLATYEMGKCLHCTYSSQKGRRHQIVDF</sequence>
<keyword evidence="5" id="KW-1185">Reference proteome</keyword>
<dbReference type="GO" id="GO:0016887">
    <property type="term" value="F:ATP hydrolysis activity"/>
    <property type="evidence" value="ECO:0007669"/>
    <property type="project" value="RHEA"/>
</dbReference>
<keyword evidence="1" id="KW-0347">Helicase</keyword>
<dbReference type="InterPro" id="IPR027417">
    <property type="entry name" value="P-loop_NTPase"/>
</dbReference>
<dbReference type="GO" id="GO:0043139">
    <property type="term" value="F:5'-3' DNA helicase activity"/>
    <property type="evidence" value="ECO:0007669"/>
    <property type="project" value="UniProtKB-EC"/>
</dbReference>
<comment type="similarity">
    <text evidence="1">Belongs to the helicase family.</text>
</comment>
<dbReference type="GO" id="GO:0006310">
    <property type="term" value="P:DNA recombination"/>
    <property type="evidence" value="ECO:0007669"/>
    <property type="project" value="UniProtKB-KW"/>
</dbReference>
<dbReference type="GO" id="GO:0006281">
    <property type="term" value="P:DNA repair"/>
    <property type="evidence" value="ECO:0007669"/>
    <property type="project" value="UniProtKB-KW"/>
</dbReference>
<dbReference type="PANTHER" id="PTHR47642">
    <property type="entry name" value="ATP-DEPENDENT DNA HELICASE"/>
    <property type="match status" value="1"/>
</dbReference>
<dbReference type="Gene3D" id="3.40.50.300">
    <property type="entry name" value="P-loop containing nucleotide triphosphate hydrolases"/>
    <property type="match status" value="1"/>
</dbReference>
<feature type="domain" description="DNA helicase Pif1-like DEAD-box helicase" evidence="3">
    <location>
        <begin position="190"/>
        <end position="257"/>
    </location>
</feature>
<keyword evidence="1" id="KW-0234">DNA repair</keyword>
<dbReference type="PANTHER" id="PTHR47642:SF5">
    <property type="entry name" value="ATP-DEPENDENT DNA HELICASE"/>
    <property type="match status" value="1"/>
</dbReference>